<comment type="caution">
    <text evidence="1">The sequence shown here is derived from an EMBL/GenBank/DDBJ whole genome shotgun (WGS) entry which is preliminary data.</text>
</comment>
<reference evidence="1" key="1">
    <citation type="submission" date="2021-05" db="EMBL/GenBank/DDBJ databases">
        <authorList>
            <person name="Stine C."/>
        </authorList>
    </citation>
    <scope>NUCLEOTIDE SEQUENCE</scope>
    <source>
        <strain evidence="1">TDS0091212</strain>
    </source>
</reference>
<organism evidence="1 2">
    <name type="scientific">Vibrio cholerae</name>
    <dbReference type="NCBI Taxonomy" id="666"/>
    <lineage>
        <taxon>Bacteria</taxon>
        <taxon>Pseudomonadati</taxon>
        <taxon>Pseudomonadota</taxon>
        <taxon>Gammaproteobacteria</taxon>
        <taxon>Vibrionales</taxon>
        <taxon>Vibrionaceae</taxon>
        <taxon>Vibrio</taxon>
    </lineage>
</organism>
<dbReference type="Gene3D" id="3.40.190.10">
    <property type="entry name" value="Periplasmic binding protein-like II"/>
    <property type="match status" value="1"/>
</dbReference>
<protein>
    <submittedName>
        <fullName evidence="1">Transporter substrate-binding domain-containing protein</fullName>
    </submittedName>
</protein>
<sequence length="94" mass="10036">TRKEPGAPTNMEQMAGKRLAITQGNPLAASLGKDFPEIHLVETSDTFRASELLAQGQVDGAVNTLVIANYFLSSLVFQDRLQISASIGTTPATF</sequence>
<feature type="non-terminal residue" evidence="1">
    <location>
        <position position="1"/>
    </location>
</feature>
<gene>
    <name evidence="1" type="ORF">KIN13_14205</name>
</gene>
<proteinExistence type="predicted"/>
<dbReference type="EMBL" id="JAHBND010000568">
    <property type="protein sequence ID" value="MBS7674580.1"/>
    <property type="molecule type" value="Genomic_DNA"/>
</dbReference>
<dbReference type="SUPFAM" id="SSF53850">
    <property type="entry name" value="Periplasmic binding protein-like II"/>
    <property type="match status" value="1"/>
</dbReference>
<evidence type="ECO:0000313" key="2">
    <source>
        <dbReference type="Proteomes" id="UP001196338"/>
    </source>
</evidence>
<dbReference type="Proteomes" id="UP001196338">
    <property type="component" value="Unassembled WGS sequence"/>
</dbReference>
<reference evidence="1" key="2">
    <citation type="submission" date="2023-08" db="EMBL/GenBank/DDBJ databases">
        <title>Vibrio cholerae Outbreaks in Tanzania Exemplify Founder Flush: Simultaneous Increases in Population Size and Genetic Diversity.</title>
        <authorList>
            <person name="Debes A.K."/>
            <person name="Mohammed A."/>
            <person name="Maseke I."/>
            <person name="Almeida M."/>
            <person name="Li S."/>
            <person name="Matimba H."/>
            <person name="Joachim A."/>
            <person name="Mizinduko M."/>
            <person name="Nyanga S."/>
            <person name="Kelly M."/>
            <person name="Kachwamba Y."/>
            <person name="Schaffer A.M."/>
            <person name="Nyanga A.S."/>
            <person name="Mghamba J."/>
            <person name="Mosha F.S."/>
            <person name="Sack D.A."/>
            <person name="Stine O.C."/>
        </authorList>
    </citation>
    <scope>NUCLEOTIDE SEQUENCE</scope>
    <source>
        <strain evidence="1">TDS0091212</strain>
    </source>
</reference>
<accession>A0AAW4KZM9</accession>
<evidence type="ECO:0000313" key="1">
    <source>
        <dbReference type="EMBL" id="MBS7674580.1"/>
    </source>
</evidence>
<name>A0AAW4KZM9_VIBCL</name>
<dbReference type="AlphaFoldDB" id="A0AAW4KZM9"/>
<feature type="non-terminal residue" evidence="1">
    <location>
        <position position="94"/>
    </location>
</feature>